<reference evidence="8 9" key="1">
    <citation type="journal article" date="2021" name="MBio">
        <title>A New Model Trypanosomatid, Novymonas esmeraldas: Genomic Perception of Its 'Candidatus Pandoraea novymonadis' Endosymbiont.</title>
        <authorList>
            <person name="Zakharova A."/>
            <person name="Saura A."/>
            <person name="Butenko A."/>
            <person name="Podesvova L."/>
            <person name="Warmusova S."/>
            <person name="Kostygov A.Y."/>
            <person name="Nenarokova A."/>
            <person name="Lukes J."/>
            <person name="Opperdoes F.R."/>
            <person name="Yurchenko V."/>
        </authorList>
    </citation>
    <scope>NUCLEOTIDE SEQUENCE [LARGE SCALE GENOMIC DNA]</scope>
    <source>
        <strain evidence="8 9">E262AT.01</strain>
    </source>
</reference>
<evidence type="ECO:0000259" key="7">
    <source>
        <dbReference type="PROSITE" id="PS50178"/>
    </source>
</evidence>
<accession>A0AAW0EK06</accession>
<feature type="region of interest" description="Disordered" evidence="6">
    <location>
        <begin position="422"/>
        <end position="456"/>
    </location>
</feature>
<proteinExistence type="predicted"/>
<dbReference type="PROSITE" id="PS50178">
    <property type="entry name" value="ZF_FYVE"/>
    <property type="match status" value="1"/>
</dbReference>
<feature type="compositionally biased region" description="Polar residues" evidence="6">
    <location>
        <begin position="1313"/>
        <end position="1322"/>
    </location>
</feature>
<feature type="compositionally biased region" description="Gly residues" evidence="6">
    <location>
        <begin position="687"/>
        <end position="707"/>
    </location>
</feature>
<feature type="region of interest" description="Disordered" evidence="6">
    <location>
        <begin position="800"/>
        <end position="821"/>
    </location>
</feature>
<dbReference type="SUPFAM" id="SSF57903">
    <property type="entry name" value="FYVE/PHD zinc finger"/>
    <property type="match status" value="2"/>
</dbReference>
<dbReference type="SUPFAM" id="SSF82185">
    <property type="entry name" value="Histone H3 K4-specific methyltransferase SET7/9 N-terminal domain"/>
    <property type="match status" value="7"/>
</dbReference>
<feature type="compositionally biased region" description="Pro residues" evidence="6">
    <location>
        <begin position="2123"/>
        <end position="2133"/>
    </location>
</feature>
<dbReference type="EMBL" id="JAECZO010000036">
    <property type="protein sequence ID" value="KAK7194410.1"/>
    <property type="molecule type" value="Genomic_DNA"/>
</dbReference>
<dbReference type="InterPro" id="IPR003409">
    <property type="entry name" value="MORN"/>
</dbReference>
<keyword evidence="9" id="KW-1185">Reference proteome</keyword>
<evidence type="ECO:0000256" key="3">
    <source>
        <dbReference type="ARBA" id="ARBA00022771"/>
    </source>
</evidence>
<evidence type="ECO:0000256" key="2">
    <source>
        <dbReference type="ARBA" id="ARBA00022737"/>
    </source>
</evidence>
<dbReference type="Proteomes" id="UP001430356">
    <property type="component" value="Unassembled WGS sequence"/>
</dbReference>
<comment type="caution">
    <text evidence="8">The sequence shown here is derived from an EMBL/GenBank/DDBJ whole genome shotgun (WGS) entry which is preliminary data.</text>
</comment>
<feature type="compositionally biased region" description="Low complexity" evidence="6">
    <location>
        <begin position="431"/>
        <end position="446"/>
    </location>
</feature>
<dbReference type="PANTHER" id="PTHR43215">
    <property type="entry name" value="RADIAL SPOKE HEAD 1 HOMOLOG"/>
    <property type="match status" value="1"/>
</dbReference>
<dbReference type="InterPro" id="IPR000306">
    <property type="entry name" value="Znf_FYVE"/>
</dbReference>
<evidence type="ECO:0000256" key="1">
    <source>
        <dbReference type="ARBA" id="ARBA00022723"/>
    </source>
</evidence>
<keyword evidence="2" id="KW-0677">Repeat</keyword>
<dbReference type="InterPro" id="IPR013083">
    <property type="entry name" value="Znf_RING/FYVE/PHD"/>
</dbReference>
<protein>
    <submittedName>
        <fullName evidence="8">MORN repeat/FYVE zinc finger containing protein</fullName>
    </submittedName>
</protein>
<feature type="compositionally biased region" description="Low complexity" evidence="6">
    <location>
        <begin position="1994"/>
        <end position="2008"/>
    </location>
</feature>
<feature type="compositionally biased region" description="Low complexity" evidence="6">
    <location>
        <begin position="1364"/>
        <end position="1394"/>
    </location>
</feature>
<feature type="region of interest" description="Disordered" evidence="6">
    <location>
        <begin position="2222"/>
        <end position="2285"/>
    </location>
</feature>
<dbReference type="CDD" id="cd00065">
    <property type="entry name" value="FYVE_like_SF"/>
    <property type="match status" value="1"/>
</dbReference>
<evidence type="ECO:0000256" key="6">
    <source>
        <dbReference type="SAM" id="MobiDB-lite"/>
    </source>
</evidence>
<feature type="region of interest" description="Disordered" evidence="6">
    <location>
        <begin position="1988"/>
        <end position="2016"/>
    </location>
</feature>
<evidence type="ECO:0000256" key="4">
    <source>
        <dbReference type="ARBA" id="ARBA00022833"/>
    </source>
</evidence>
<feature type="region of interest" description="Disordered" evidence="6">
    <location>
        <begin position="1269"/>
        <end position="1451"/>
    </location>
</feature>
<feature type="region of interest" description="Disordered" evidence="6">
    <location>
        <begin position="2155"/>
        <end position="2187"/>
    </location>
</feature>
<dbReference type="SMART" id="SM00698">
    <property type="entry name" value="MORN"/>
    <property type="match status" value="19"/>
</dbReference>
<feature type="region of interest" description="Disordered" evidence="6">
    <location>
        <begin position="1735"/>
        <end position="1758"/>
    </location>
</feature>
<dbReference type="Pfam" id="PF01363">
    <property type="entry name" value="FYVE"/>
    <property type="match status" value="1"/>
</dbReference>
<dbReference type="Gene3D" id="2.20.110.10">
    <property type="entry name" value="Histone H3 K4-specific methyltransferase SET7/9 N-terminal domain"/>
    <property type="match status" value="5"/>
</dbReference>
<dbReference type="Gene3D" id="3.30.40.10">
    <property type="entry name" value="Zinc/RING finger domain, C3HC4 (zinc finger)"/>
    <property type="match status" value="1"/>
</dbReference>
<evidence type="ECO:0000256" key="5">
    <source>
        <dbReference type="PROSITE-ProRule" id="PRU00091"/>
    </source>
</evidence>
<feature type="compositionally biased region" description="Basic and acidic residues" evidence="6">
    <location>
        <begin position="2262"/>
        <end position="2271"/>
    </location>
</feature>
<feature type="region of interest" description="Disordered" evidence="6">
    <location>
        <begin position="608"/>
        <end position="629"/>
    </location>
</feature>
<feature type="region of interest" description="Disordered" evidence="6">
    <location>
        <begin position="682"/>
        <end position="713"/>
    </location>
</feature>
<feature type="compositionally biased region" description="Low complexity" evidence="6">
    <location>
        <begin position="1418"/>
        <end position="1446"/>
    </location>
</feature>
<gene>
    <name evidence="8" type="ORF">NESM_000357200</name>
</gene>
<keyword evidence="3 5" id="KW-0863">Zinc-finger</keyword>
<dbReference type="SMART" id="SM00064">
    <property type="entry name" value="FYVE"/>
    <property type="match status" value="2"/>
</dbReference>
<organism evidence="8 9">
    <name type="scientific">Novymonas esmeraldas</name>
    <dbReference type="NCBI Taxonomy" id="1808958"/>
    <lineage>
        <taxon>Eukaryota</taxon>
        <taxon>Discoba</taxon>
        <taxon>Euglenozoa</taxon>
        <taxon>Kinetoplastea</taxon>
        <taxon>Metakinetoplastina</taxon>
        <taxon>Trypanosomatida</taxon>
        <taxon>Trypanosomatidae</taxon>
        <taxon>Novymonas</taxon>
    </lineage>
</organism>
<dbReference type="PANTHER" id="PTHR43215:SF14">
    <property type="entry name" value="RADIAL SPOKE HEAD 1 HOMOLOG"/>
    <property type="match status" value="1"/>
</dbReference>
<feature type="region of interest" description="Disordered" evidence="6">
    <location>
        <begin position="2052"/>
        <end position="2071"/>
    </location>
</feature>
<name>A0AAW0EK06_9TRYP</name>
<feature type="compositionally biased region" description="Low complexity" evidence="6">
    <location>
        <begin position="2274"/>
        <end position="2285"/>
    </location>
</feature>
<evidence type="ECO:0000313" key="8">
    <source>
        <dbReference type="EMBL" id="KAK7194410.1"/>
    </source>
</evidence>
<feature type="region of interest" description="Disordered" evidence="6">
    <location>
        <begin position="862"/>
        <end position="881"/>
    </location>
</feature>
<dbReference type="GO" id="GO:0008270">
    <property type="term" value="F:zinc ion binding"/>
    <property type="evidence" value="ECO:0007669"/>
    <property type="project" value="UniProtKB-KW"/>
</dbReference>
<feature type="region of interest" description="Disordered" evidence="6">
    <location>
        <begin position="2321"/>
        <end position="2345"/>
    </location>
</feature>
<feature type="domain" description="FYVE-type" evidence="7">
    <location>
        <begin position="1691"/>
        <end position="1773"/>
    </location>
</feature>
<feature type="region of interest" description="Disordered" evidence="6">
    <location>
        <begin position="2116"/>
        <end position="2135"/>
    </location>
</feature>
<evidence type="ECO:0000313" key="9">
    <source>
        <dbReference type="Proteomes" id="UP001430356"/>
    </source>
</evidence>
<keyword evidence="4" id="KW-0862">Zinc</keyword>
<sequence length="2345" mass="246918">MAGRVVSSAGAPPATPQYYDHSAALTRPVTTIQVVGFTPREGMAPSLVLAGGSHYYGPVTEVDGCRVPSGCGIILFHYDEKKEPTGGGAADGGGLTSYFFSRGVPQGDSAAKSMNRLRVLCKQYQSGDRYGGDWVDGVFHGDGVLVTSTFTYQGTWREGLMQGRGTISYTRKYVDHQPRSTSGGDGSGGVAGGVSHLLLKGLSYVSPFDLVATAPAPKEYIGDFDAQHYRHGVGLMRYFNGDVYEGEWRDNCRHGRGTLRRPDGEVYDGDWAVDQRHGHGKILFHNGSLFKGCMEHDQRSGEGIMRFANGDEYFGHFVKDCIDGHGTMRYRNGDVYEGAWRDHLRHGRGRYTLKRTGATMHGEFLSGLIHGEGTVVVPGVSTFVGAFVRGERTIGTMHWHLPQQSSEPAGIDAAVAAAAAAPCEDGGGGDATSTDATLPAEPATTASPPPSSPGAATVVPVVVAGKANSRGLRCYQGEWHGEHMHGRGLLWYANGDFFAGCFHKSHRHGAGNMRYAAEDAEFSGHYVRDIRHGLGLLQRADGSIRAGRWHQNIFVEGYEGEWNGVAFDGIGRLTMPVDTFLAMRASNSTLKTAELRAMLSDGVATAATASRVRGDEEGRSTATEGAAGDAVGDSAVRRAALSPLFIDFFGIFRNGLRDGLGVLKLPALDGLVGSALNLAEERKSSSSGGGGGGGGSSSGGPGSGGSGDARSGATAAPSMILKGRWVREVLHCNKGVWAFPNGVVYVGRFSNGARDADRARVWWPDGSVLECGWRNDAPSGAGVWHQRSRVDPVFHTVATSVRRRSRSQRAPDPVASQSAKEGVAEEANCAGAAAGSGGGDLLGLSYLWGLIGTGLFLGGGGGSSSSGGDGDDDGKDDHEADAGRPRRVLVDFSNHFTFSCSWCPYSMDRNTYAAVVLPQVGSQTAPLSNGVPWPQLLHSPSMAATAPPSPSPSSPPAAAAAAAASTAAAAAGAVPWPVPTARLMSACATSLNLADAPATFAVGRATGAGVVYFDSGVVLAGEWIGNVPRLATPYRPWSAFDQFVTWQTSRAASRNCADTVPCPTAPRLQSCYAHALASAPDGVRGEPHRVSGGRLTVASSPLAFGTAAGESAAASVTGSSPPPPGPDARCTLCGKDYSFFRKRSHCTLCLRSTCASCLGHMDAEGAAHQEDVKALLRHAYRTAERAVQLTAAAAAKSALVNNTHNGGAAPAARQIVFPSIPAEQVDNTFDKKSGTTVPVCADCVRAMLWKLRYTQLWIPTSMLASVVDGDRRHRHQQQRTTQRGGGDEDSDEAGGGDGTNPRDAGAYTRESPRQVSATQESLPPSRDRSATPVGAVHDATVPGDGPAPDGAASPEGGDDSQRSADTAAAAAAAGTAAETTPGDAGGDVAAQRTPTAEEEEEEEDATATVEQDETPTTPVAAAAAAAAAASSPGASPVPSASAAGPSPRRHRSAAVEVLPSTQYITYSGYTSHSIPHVYGELWWGRRYYYRGGFSAGERHGFGVQYMPNGERYEGAFEHDAWHGEGVYYLEDGSVLLGEFHKGKLYAVHYRGEVEESETVGVRPHGRGIGYSADGSVYNGEWVRGHRHGTGMLQLADGSSVYSGTFVSDAMEGMGKLVTTSGAYYGDFNQNQQNGKGLLFTATCVVEGSWVQGTSCGFTRLYERATGEVYETTYRDGNERDDCFTAPVVVEDSVAAECGQCATVFSFFVRRHHCRLCGDVFCDACTQHRATLPATVTGDSSPGAAERGNPGGPTASAASGPQLRVCDACFLRLTQRRTIALRRYTDGSVYAGCWSQGRWVSRGLYCRPDGVFIVMDTLGHPLLPPAETVATPGQASDGASDAAKAKAALPVGGLGVNRRPPRAAAGLPVSSSILQDAAPAKELLDNAQESSPRKELDAFLLWWATTRSRCGLHVPLDVALVSHYQQLPAQLLRDKEATVKVGSDAAMHLAAPARCTVDTPHTPSLAPIHLFVSLADSCRAMQAMVEGEVTRESPTATAAAATASTGSGTPRVTTEERRTIDGDVEAAAMRASRFMAVVLPRAPAVPITAATTPVTSSMAPSDHPSGPHPAQRVSCADPAYALGVSAWATRPPPLIEAEDISDEALVEMIRTERSSWTSPSRVPLMPPTPTPPPSGANNAIAWDAWSTREVPRYLPPPLTAVSSTTPAERTASAGDDDSVTANPPLPPRSEADMYFACPLWGPTVPDVQKLVEQGKMTQAAQLMRRLQRQHTVTASQKKQQQQQPSRGEQVGDSSSCSDDDDGDRVWAKDERSGVSGTSSATTNAAGTSNEVARLLSCEQRAQAGVGWAPAPMRGPFTFDISTHERRRSADGLSWRAAVSQREVQTP</sequence>
<dbReference type="InterPro" id="IPR011011">
    <property type="entry name" value="Znf_FYVE_PHD"/>
</dbReference>
<dbReference type="InterPro" id="IPR017455">
    <property type="entry name" value="Znf_FYVE-rel"/>
</dbReference>
<dbReference type="Pfam" id="PF02493">
    <property type="entry name" value="MORN"/>
    <property type="match status" value="15"/>
</dbReference>
<feature type="compositionally biased region" description="Acidic residues" evidence="6">
    <location>
        <begin position="1396"/>
        <end position="1413"/>
    </location>
</feature>
<keyword evidence="1" id="KW-0479">Metal-binding</keyword>